<evidence type="ECO:0000256" key="1">
    <source>
        <dbReference type="SAM" id="MobiDB-lite"/>
    </source>
</evidence>
<comment type="caution">
    <text evidence="2">The sequence shown here is derived from an EMBL/GenBank/DDBJ whole genome shotgun (WGS) entry which is preliminary data.</text>
</comment>
<sequence length="135" mass="13954">MTPQPCEIVASKIASSSVIPVTPNTLLNILSSCSFSDLSPTNASGTLECIVEHGKSALASSIPPRGFFARPLTFEAKKGHGLHCAVDIGGLGVDCSDCVFLSGGEGEEREEGEEGEEEGDEGDEGDGDERQGKGV</sequence>
<keyword evidence="3" id="KW-1185">Reference proteome</keyword>
<dbReference type="EMBL" id="VICG01000010">
    <property type="protein sequence ID" value="KAA8568206.1"/>
    <property type="molecule type" value="Genomic_DNA"/>
</dbReference>
<accession>A0A5M9JKE2</accession>
<gene>
    <name evidence="2" type="ORF">EYC84_008594</name>
</gene>
<dbReference type="AlphaFoldDB" id="A0A5M9JKE2"/>
<proteinExistence type="predicted"/>
<protein>
    <submittedName>
        <fullName evidence="2">Uncharacterized protein</fullName>
    </submittedName>
</protein>
<dbReference type="Proteomes" id="UP000322873">
    <property type="component" value="Unassembled WGS sequence"/>
</dbReference>
<feature type="region of interest" description="Disordered" evidence="1">
    <location>
        <begin position="103"/>
        <end position="135"/>
    </location>
</feature>
<name>A0A5M9JKE2_MONFR</name>
<feature type="compositionally biased region" description="Acidic residues" evidence="1">
    <location>
        <begin position="105"/>
        <end position="127"/>
    </location>
</feature>
<reference evidence="2 3" key="1">
    <citation type="submission" date="2019-06" db="EMBL/GenBank/DDBJ databases">
        <title>Genome Sequence of the Brown Rot Fungal Pathogen Monilinia fructicola.</title>
        <authorList>
            <person name="De Miccolis Angelini R.M."/>
            <person name="Landi L."/>
            <person name="Abate D."/>
            <person name="Pollastro S."/>
            <person name="Romanazzi G."/>
            <person name="Faretra F."/>
        </authorList>
    </citation>
    <scope>NUCLEOTIDE SEQUENCE [LARGE SCALE GENOMIC DNA]</scope>
    <source>
        <strain evidence="2 3">Mfrc123</strain>
    </source>
</reference>
<evidence type="ECO:0000313" key="2">
    <source>
        <dbReference type="EMBL" id="KAA8568206.1"/>
    </source>
</evidence>
<organism evidence="2 3">
    <name type="scientific">Monilinia fructicola</name>
    <name type="common">Brown rot fungus</name>
    <name type="synonym">Ciboria fructicola</name>
    <dbReference type="NCBI Taxonomy" id="38448"/>
    <lineage>
        <taxon>Eukaryota</taxon>
        <taxon>Fungi</taxon>
        <taxon>Dikarya</taxon>
        <taxon>Ascomycota</taxon>
        <taxon>Pezizomycotina</taxon>
        <taxon>Leotiomycetes</taxon>
        <taxon>Helotiales</taxon>
        <taxon>Sclerotiniaceae</taxon>
        <taxon>Monilinia</taxon>
    </lineage>
</organism>
<evidence type="ECO:0000313" key="3">
    <source>
        <dbReference type="Proteomes" id="UP000322873"/>
    </source>
</evidence>